<accession>A0A8J2NL56</accession>
<comment type="caution">
    <text evidence="1">The sequence shown here is derived from an EMBL/GenBank/DDBJ whole genome shotgun (WGS) entry which is preliminary data.</text>
</comment>
<evidence type="ECO:0000313" key="1">
    <source>
        <dbReference type="EMBL" id="CAG7562115.1"/>
    </source>
</evidence>
<reference evidence="1" key="1">
    <citation type="submission" date="2021-05" db="EMBL/GenBank/DDBJ databases">
        <authorList>
            <person name="Khan N."/>
        </authorList>
    </citation>
    <scope>NUCLEOTIDE SEQUENCE</scope>
</reference>
<evidence type="ECO:0000313" key="2">
    <source>
        <dbReference type="Proteomes" id="UP000693738"/>
    </source>
</evidence>
<evidence type="ECO:0008006" key="3">
    <source>
        <dbReference type="Google" id="ProtNLM"/>
    </source>
</evidence>
<protein>
    <recommendedName>
        <fullName evidence="3">F-box domain-containing protein</fullName>
    </recommendedName>
</protein>
<organism evidence="1 2">
    <name type="scientific">Fusarium equiseti</name>
    <name type="common">Fusarium scirpi</name>
    <dbReference type="NCBI Taxonomy" id="61235"/>
    <lineage>
        <taxon>Eukaryota</taxon>
        <taxon>Fungi</taxon>
        <taxon>Dikarya</taxon>
        <taxon>Ascomycota</taxon>
        <taxon>Pezizomycotina</taxon>
        <taxon>Sordariomycetes</taxon>
        <taxon>Hypocreomycetidae</taxon>
        <taxon>Hypocreales</taxon>
        <taxon>Nectriaceae</taxon>
        <taxon>Fusarium</taxon>
        <taxon>Fusarium incarnatum-equiseti species complex</taxon>
    </lineage>
</organism>
<gene>
    <name evidence="1" type="ORF">FEQUK3_LOCUS7846</name>
</gene>
<dbReference type="EMBL" id="CAJSTJ010000146">
    <property type="protein sequence ID" value="CAG7562115.1"/>
    <property type="molecule type" value="Genomic_DNA"/>
</dbReference>
<dbReference type="Proteomes" id="UP000693738">
    <property type="component" value="Unassembled WGS sequence"/>
</dbReference>
<sequence length="428" mass="48360">MADEYKLAICVFCGVPATPPLGPGAEDIANGLIIDKGQWLSEPLRYVGASTYVDSGEFLETYTTGQAWPYHQECMEQWNIATESKPWTPEILAKTFSKLGMRSATTYCLRGIDYGIVECFVDKRWGRISHGFDDVLQPPSSNAILYGFYRCLIAEAYIGGMSTLRFFGSEDSLNTSSVESSTISDSPEQRSLIGSVSAAVDLFLQRIQQSRAEETEPHGQTSIAAIPWAEDSSRPSAEALVKLYEDSIRQFPQNRDYGQAFIAVASLSAPCTYKSSDPFYKLGPALIFCIIDFLNIPDVCRLRKASRSFARLRLSFGFWRARLRRDMPFLYDFVVPEKMPLDWRLLYMVLDGISSRSQSLTRQRNLRGQTAAIFNLPFTAKRHLTLHNLNVLNITLLNRRRIWESIDQIIDSKADDDGGLNEWIVRED</sequence>
<name>A0A8J2NL56_FUSEQ</name>
<dbReference type="AlphaFoldDB" id="A0A8J2NL56"/>
<proteinExistence type="predicted"/>